<sequence>MAGAGSTVAVGRGAGAIDMEALSEGGLPRACYKGPANEDLCWGCFTAQYPERAKLKVRKEHLILAELQRRLPWLGERATQLVWDCPVPGGCTLNMLYRFEDRFVQVEVDEEGHEDTSCADEDSRLELIAADVGLPGLVLRLNPDAERILKRRRCSNGEPCFCVGDADAFTALFDAAETEVETLLLEEIENFRHTMSLAEAARTATGQCP</sequence>
<comment type="caution">
    <text evidence="1">The sequence shown here is derived from an EMBL/GenBank/DDBJ whole genome shotgun (WGS) entry which is preliminary data.</text>
</comment>
<name>A0A1Q9DIV6_SYMMI</name>
<proteinExistence type="predicted"/>
<protein>
    <submittedName>
        <fullName evidence="1">Uncharacterized protein</fullName>
    </submittedName>
</protein>
<gene>
    <name evidence="1" type="ORF">AK812_SmicGene22830</name>
</gene>
<keyword evidence="2" id="KW-1185">Reference proteome</keyword>
<organism evidence="1 2">
    <name type="scientific">Symbiodinium microadriaticum</name>
    <name type="common">Dinoflagellate</name>
    <name type="synonym">Zooxanthella microadriatica</name>
    <dbReference type="NCBI Taxonomy" id="2951"/>
    <lineage>
        <taxon>Eukaryota</taxon>
        <taxon>Sar</taxon>
        <taxon>Alveolata</taxon>
        <taxon>Dinophyceae</taxon>
        <taxon>Suessiales</taxon>
        <taxon>Symbiodiniaceae</taxon>
        <taxon>Symbiodinium</taxon>
    </lineage>
</organism>
<dbReference type="Proteomes" id="UP000186817">
    <property type="component" value="Unassembled WGS sequence"/>
</dbReference>
<dbReference type="EMBL" id="LSRX01000517">
    <property type="protein sequence ID" value="OLP95088.1"/>
    <property type="molecule type" value="Genomic_DNA"/>
</dbReference>
<reference evidence="1 2" key="1">
    <citation type="submission" date="2016-02" db="EMBL/GenBank/DDBJ databases">
        <title>Genome analysis of coral dinoflagellate symbionts highlights evolutionary adaptations to a symbiotic lifestyle.</title>
        <authorList>
            <person name="Aranda M."/>
            <person name="Li Y."/>
            <person name="Liew Y.J."/>
            <person name="Baumgarten S."/>
            <person name="Simakov O."/>
            <person name="Wilson M."/>
            <person name="Piel J."/>
            <person name="Ashoor H."/>
            <person name="Bougouffa S."/>
            <person name="Bajic V.B."/>
            <person name="Ryu T."/>
            <person name="Ravasi T."/>
            <person name="Bayer T."/>
            <person name="Micklem G."/>
            <person name="Kim H."/>
            <person name="Bhak J."/>
            <person name="Lajeunesse T.C."/>
            <person name="Voolstra C.R."/>
        </authorList>
    </citation>
    <scope>NUCLEOTIDE SEQUENCE [LARGE SCALE GENOMIC DNA]</scope>
    <source>
        <strain evidence="1 2">CCMP2467</strain>
    </source>
</reference>
<evidence type="ECO:0000313" key="2">
    <source>
        <dbReference type="Proteomes" id="UP000186817"/>
    </source>
</evidence>
<accession>A0A1Q9DIV6</accession>
<dbReference type="AlphaFoldDB" id="A0A1Q9DIV6"/>
<evidence type="ECO:0000313" key="1">
    <source>
        <dbReference type="EMBL" id="OLP95088.1"/>
    </source>
</evidence>